<organism evidence="1 2">
    <name type="scientific">Parascaris univalens</name>
    <name type="common">Nematode worm</name>
    <dbReference type="NCBI Taxonomy" id="6257"/>
    <lineage>
        <taxon>Eukaryota</taxon>
        <taxon>Metazoa</taxon>
        <taxon>Ecdysozoa</taxon>
        <taxon>Nematoda</taxon>
        <taxon>Chromadorea</taxon>
        <taxon>Rhabditida</taxon>
        <taxon>Spirurina</taxon>
        <taxon>Ascaridomorpha</taxon>
        <taxon>Ascaridoidea</taxon>
        <taxon>Ascarididae</taxon>
        <taxon>Parascaris</taxon>
    </lineage>
</organism>
<name>A0A914ZQT4_PARUN</name>
<accession>A0A914ZQT4</accession>
<dbReference type="Proteomes" id="UP000887569">
    <property type="component" value="Unplaced"/>
</dbReference>
<evidence type="ECO:0000313" key="1">
    <source>
        <dbReference type="Proteomes" id="UP000887569"/>
    </source>
</evidence>
<dbReference type="WBParaSite" id="PgB15_g005_t03">
    <property type="protein sequence ID" value="PgB15_g005_t03"/>
    <property type="gene ID" value="PgB15_g005"/>
</dbReference>
<dbReference type="AlphaFoldDB" id="A0A914ZQT4"/>
<evidence type="ECO:0000313" key="2">
    <source>
        <dbReference type="WBParaSite" id="PgB15_g005_t03"/>
    </source>
</evidence>
<sequence length="50" mass="5593">MKIYKRLASLSSDVYETRQVTNNAINVNGTRRLGAKSVAHECSGARRLTR</sequence>
<protein>
    <submittedName>
        <fullName evidence="2">Uncharacterized protein</fullName>
    </submittedName>
</protein>
<proteinExistence type="predicted"/>
<keyword evidence="1" id="KW-1185">Reference proteome</keyword>
<reference evidence="2" key="1">
    <citation type="submission" date="2022-11" db="UniProtKB">
        <authorList>
            <consortium name="WormBaseParasite"/>
        </authorList>
    </citation>
    <scope>IDENTIFICATION</scope>
</reference>